<dbReference type="EMBL" id="LK056664">
    <property type="protein sequence ID" value="CDU23665.1"/>
    <property type="molecule type" value="Genomic_DNA"/>
</dbReference>
<dbReference type="AlphaFoldDB" id="A0A127ZCE7"/>
<name>A0A127ZCE7_9BASI</name>
<proteinExistence type="predicted"/>
<sequence>MNIKSTLVTVAFALFSTSAVFSVGTPMGEWLTVSPENSWSEYCLPGGSKLDTYHACIQAHPALLEKIVTYHEFRAYLSPDATGFVALYHGPNNGTGFDTAQYQIIMRAAKGRNLDPMVGCTKLDIWDGNALISGDPVHTDQQCGPDPLVLPDFLWK</sequence>
<keyword evidence="1" id="KW-0732">Signal</keyword>
<dbReference type="OrthoDB" id="10413767at2759"/>
<reference evidence="2" key="1">
    <citation type="submission" date="2014-06" db="EMBL/GenBank/DDBJ databases">
        <authorList>
            <person name="Ju J."/>
            <person name="Zhang J."/>
        </authorList>
    </citation>
    <scope>NUCLEOTIDE SEQUENCE</scope>
    <source>
        <strain evidence="2">SscI8</strain>
    </source>
</reference>
<gene>
    <name evidence="2" type="ORF">SPSC_02294</name>
</gene>
<accession>A0A127ZCE7</accession>
<evidence type="ECO:0000256" key="1">
    <source>
        <dbReference type="SAM" id="SignalP"/>
    </source>
</evidence>
<organism evidence="2">
    <name type="scientific">Sporisorium scitamineum</name>
    <dbReference type="NCBI Taxonomy" id="49012"/>
    <lineage>
        <taxon>Eukaryota</taxon>
        <taxon>Fungi</taxon>
        <taxon>Dikarya</taxon>
        <taxon>Basidiomycota</taxon>
        <taxon>Ustilaginomycotina</taxon>
        <taxon>Ustilaginomycetes</taxon>
        <taxon>Ustilaginales</taxon>
        <taxon>Ustilaginaceae</taxon>
        <taxon>Sporisorium</taxon>
    </lineage>
</organism>
<protein>
    <recommendedName>
        <fullName evidence="3">Mig1 protein</fullName>
    </recommendedName>
</protein>
<evidence type="ECO:0008006" key="3">
    <source>
        <dbReference type="Google" id="ProtNLM"/>
    </source>
</evidence>
<feature type="signal peptide" evidence="1">
    <location>
        <begin position="1"/>
        <end position="22"/>
    </location>
</feature>
<feature type="chain" id="PRO_5007281258" description="Mig1 protein" evidence="1">
    <location>
        <begin position="23"/>
        <end position="156"/>
    </location>
</feature>
<evidence type="ECO:0000313" key="2">
    <source>
        <dbReference type="EMBL" id="CDU23665.1"/>
    </source>
</evidence>